<sequence>MTPVPPPTPVPPDSKLPPTPALLLYPCIRVTPESLLAVQNYLDHDEISAQCPSRFKASAIGWLIAGAHNDGNHHIPRDSFHPPLAVLRESCVGWDNYNFRRDLLLAAFDALTTLDRLSGGVSIAIHIPGGLRRGSTPSLESVKADVYLPPGIVDNLPELQLEIARIAQSVIEQVSMPVVERWQRAAAKDFKWTFPRKEEVIRPRKTPIFPNDNRGSHFVFWGHPAGELEALIPWAGQKGGATGIGSTATQSQGSARSSGVRVADDSRTDTSDAVRLVRLMEELDCVNSQNQHLQALIQKQQLEISNLRGEVPILFGPRIPTSSSASHVAQKPNTSGTTSKSPIDSSQGSSRPLTSPSTTSSMTRSTTPSTTPSTTSSMTRSTTPSSTPSTLPSTMPALPSLTPTAKASVMPSASATKASSPTIQPFLPFKLAGGLSATSPMHPAPRSSSPSVTRSLAPSKLSLHVVPTPIVVKLPSDVEPESECISSSSFRGTTSGLTVPVTPMSSPTKNASTAVTPAQRRVVESPFGSPSKSISSARTSRMLPCISIVSVPSDSDSDSDSSGLESLVFVPGPERSGSEDRVHTSPSLIASTAARAPSPTEPPTYIEGFGIESACYLACIGQTKYAHNVLRALLAVHPSVLWPFELQYNLGITVEQSDDLTAAMLKECEARGLIPK</sequence>
<dbReference type="HOGENOM" id="CLU_406544_0_0_1"/>
<evidence type="ECO:0000313" key="3">
    <source>
        <dbReference type="EMBL" id="EPS92787.1"/>
    </source>
</evidence>
<feature type="coiled-coil region" evidence="1">
    <location>
        <begin position="276"/>
        <end position="310"/>
    </location>
</feature>
<organism evidence="3 4">
    <name type="scientific">Fomitopsis schrenkii</name>
    <name type="common">Brown rot fungus</name>
    <dbReference type="NCBI Taxonomy" id="2126942"/>
    <lineage>
        <taxon>Eukaryota</taxon>
        <taxon>Fungi</taxon>
        <taxon>Dikarya</taxon>
        <taxon>Basidiomycota</taxon>
        <taxon>Agaricomycotina</taxon>
        <taxon>Agaricomycetes</taxon>
        <taxon>Polyporales</taxon>
        <taxon>Fomitopsis</taxon>
    </lineage>
</organism>
<evidence type="ECO:0000256" key="1">
    <source>
        <dbReference type="SAM" id="Coils"/>
    </source>
</evidence>
<feature type="region of interest" description="Disordered" evidence="2">
    <location>
        <begin position="496"/>
        <end position="517"/>
    </location>
</feature>
<feature type="region of interest" description="Disordered" evidence="2">
    <location>
        <begin position="553"/>
        <end position="583"/>
    </location>
</feature>
<protein>
    <submittedName>
        <fullName evidence="3">Uncharacterized protein</fullName>
    </submittedName>
</protein>
<evidence type="ECO:0000256" key="2">
    <source>
        <dbReference type="SAM" id="MobiDB-lite"/>
    </source>
</evidence>
<feature type="compositionally biased region" description="Polar residues" evidence="2">
    <location>
        <begin position="244"/>
        <end position="257"/>
    </location>
</feature>
<reference evidence="3 4" key="1">
    <citation type="journal article" date="2012" name="Science">
        <title>The Paleozoic origin of enzymatic lignin decomposition reconstructed from 31 fungal genomes.</title>
        <authorList>
            <person name="Floudas D."/>
            <person name="Binder M."/>
            <person name="Riley R."/>
            <person name="Barry K."/>
            <person name="Blanchette R.A."/>
            <person name="Henrissat B."/>
            <person name="Martinez A.T."/>
            <person name="Otillar R."/>
            <person name="Spatafora J.W."/>
            <person name="Yadav J.S."/>
            <person name="Aerts A."/>
            <person name="Benoit I."/>
            <person name="Boyd A."/>
            <person name="Carlson A."/>
            <person name="Copeland A."/>
            <person name="Coutinho P.M."/>
            <person name="de Vries R.P."/>
            <person name="Ferreira P."/>
            <person name="Findley K."/>
            <person name="Foster B."/>
            <person name="Gaskell J."/>
            <person name="Glotzer D."/>
            <person name="Gorecki P."/>
            <person name="Heitman J."/>
            <person name="Hesse C."/>
            <person name="Hori C."/>
            <person name="Igarashi K."/>
            <person name="Jurgens J.A."/>
            <person name="Kallen N."/>
            <person name="Kersten P."/>
            <person name="Kohler A."/>
            <person name="Kuees U."/>
            <person name="Kumar T.K.A."/>
            <person name="Kuo A."/>
            <person name="LaButti K."/>
            <person name="Larrondo L.F."/>
            <person name="Lindquist E."/>
            <person name="Ling A."/>
            <person name="Lombard V."/>
            <person name="Lucas S."/>
            <person name="Lundell T."/>
            <person name="Martin R."/>
            <person name="McLaughlin D.J."/>
            <person name="Morgenstern I."/>
            <person name="Morin E."/>
            <person name="Murat C."/>
            <person name="Nagy L.G."/>
            <person name="Nolan M."/>
            <person name="Ohm R.A."/>
            <person name="Patyshakuliyeva A."/>
            <person name="Rokas A."/>
            <person name="Ruiz-Duenas F.J."/>
            <person name="Sabat G."/>
            <person name="Salamov A."/>
            <person name="Samejima M."/>
            <person name="Schmutz J."/>
            <person name="Slot J.C."/>
            <person name="St John F."/>
            <person name="Stenlid J."/>
            <person name="Sun H."/>
            <person name="Sun S."/>
            <person name="Syed K."/>
            <person name="Tsang A."/>
            <person name="Wiebenga A."/>
            <person name="Young D."/>
            <person name="Pisabarro A."/>
            <person name="Eastwood D.C."/>
            <person name="Martin F."/>
            <person name="Cullen D."/>
            <person name="Grigoriev I.V."/>
            <person name="Hibbett D.S."/>
        </authorList>
    </citation>
    <scope>NUCLEOTIDE SEQUENCE</scope>
    <source>
        <strain evidence="4">FP-58527</strain>
    </source>
</reference>
<feature type="region of interest" description="Disordered" evidence="2">
    <location>
        <begin position="242"/>
        <end position="269"/>
    </location>
</feature>
<dbReference type="EMBL" id="KE504350">
    <property type="protein sequence ID" value="EPS92787.1"/>
    <property type="molecule type" value="Genomic_DNA"/>
</dbReference>
<proteinExistence type="predicted"/>
<gene>
    <name evidence="3" type="ORF">FOMPIDRAFT_1056554</name>
</gene>
<evidence type="ECO:0000313" key="4">
    <source>
        <dbReference type="Proteomes" id="UP000015241"/>
    </source>
</evidence>
<feature type="compositionally biased region" description="Polar residues" evidence="2">
    <location>
        <begin position="320"/>
        <end position="348"/>
    </location>
</feature>
<keyword evidence="4" id="KW-1185">Reference proteome</keyword>
<dbReference type="OrthoDB" id="2690792at2759"/>
<keyword evidence="1" id="KW-0175">Coiled coil</keyword>
<feature type="compositionally biased region" description="Low complexity" evidence="2">
    <location>
        <begin position="349"/>
        <end position="404"/>
    </location>
</feature>
<feature type="compositionally biased region" description="Low complexity" evidence="2">
    <location>
        <begin position="411"/>
        <end position="420"/>
    </location>
</feature>
<dbReference type="AlphaFoldDB" id="S8DIX6"/>
<dbReference type="InParanoid" id="S8DIX6"/>
<feature type="region of interest" description="Disordered" evidence="2">
    <location>
        <begin position="318"/>
        <end position="420"/>
    </location>
</feature>
<accession>S8DIX6</accession>
<feature type="compositionally biased region" description="Polar residues" evidence="2">
    <location>
        <begin position="496"/>
        <end position="516"/>
    </location>
</feature>
<name>S8DIX6_FOMSC</name>
<dbReference type="Proteomes" id="UP000015241">
    <property type="component" value="Unassembled WGS sequence"/>
</dbReference>